<keyword evidence="8" id="KW-0067">ATP-binding</keyword>
<evidence type="ECO:0000259" key="19">
    <source>
        <dbReference type="PROSITE" id="PS50113"/>
    </source>
</evidence>
<dbReference type="CDD" id="cd00082">
    <property type="entry name" value="HisKA"/>
    <property type="match status" value="1"/>
</dbReference>
<dbReference type="Gene3D" id="1.20.120.160">
    <property type="entry name" value="HPT domain"/>
    <property type="match status" value="1"/>
</dbReference>
<keyword evidence="5 13" id="KW-0597">Phosphoprotein</keyword>
<evidence type="ECO:0000313" key="22">
    <source>
        <dbReference type="Proteomes" id="UP000663923"/>
    </source>
</evidence>
<dbReference type="SMART" id="SM00388">
    <property type="entry name" value="HisKA"/>
    <property type="match status" value="1"/>
</dbReference>
<keyword evidence="7" id="KW-0547">Nucleotide-binding</keyword>
<evidence type="ECO:0000256" key="12">
    <source>
        <dbReference type="PROSITE-ProRule" id="PRU00110"/>
    </source>
</evidence>
<name>A0ABX7T1G1_9SPHN</name>
<sequence>MKVQLRSNDLLRNLFATLMVAIVFGGLAWVSVALTRGDDSVAVVWLANAVMVAVLLRSEARKAIGFLPAAFLANIAAGLMVGDTVMHASMLSMINQFEIIVIWLAMRKIGLARPNMQSLSDLGKFSLIGGLLAPAASGLIAALYLADASTGNILSFWIQWSATDGLGMLLLGPATMMIIDSIRLKADGNAPATIRHQSHTKEWIVIQTITFLLTGFLFGIMSFPAFFLVAPMVLLSAFRLGIWGTALSIIQISIIVALCAALKLGPFYALDISLSTKLFVLQIFLLSCFAVGIPVSIVLADKSKMRGELREYKDLSDSMLQNMKEVIFRTNEEGAWVFLNPAWENLTGWSVDESIGQHVSNVLVDGEIDLLREKLSPIRSGEETQCQFEWQFQHKNRSVFDVELSLSRLTDDSGAYLGSIGNIRDISQRKAMEKNLVSARRDAEKAAHSKTRFLASMSHEIRTPMNGVLGFTQLLLESELTEEQRVQMQMIHDSGNAMMRLLNNILDISKVEAGNARSQSKPMNMRNVLRSCCDLMAPTADQKNLALHLEIDPSVPDHVIGDCSFVRQIALNLLGNSLKFTHEGAVRLKAFATPHDVDSVMVNISVQDSGIGISEDRLAAIFDPFEQARPDTAEEFGGSGLGLTISQQLAAVMGGKITVESKEGHGTTFTLQFSATIDDEQHESSPRDRSNPVAQPPVKSQKRLLLVEDHDINQVLITAMTTKMGYETILAVNGVEAVEKVDEAQASGQLFDLVLMDMQMPIMGGLEACEIIRKKGITAEQMPILAITANAYAEDIENCIAAGMQAHISKPIMIDKLKQELDRWIKPDGENKPESGDKLAAMNKDVSASKSAGMQMSNGLQQKYLDRKSELVDCLESLIQEKAYSKTDLNEAKDFLHKFVGTAAFFGEAELGDQAREIETQMLEWKAANNLERLESAMSDFLKAA</sequence>
<dbReference type="InterPro" id="IPR036641">
    <property type="entry name" value="HPT_dom_sf"/>
</dbReference>
<feature type="transmembrane region" description="Helical" evidence="15">
    <location>
        <begin position="40"/>
        <end position="56"/>
    </location>
</feature>
<dbReference type="RefSeq" id="WP_207987225.1">
    <property type="nucleotide sequence ID" value="NZ_CP071794.1"/>
</dbReference>
<feature type="transmembrane region" description="Helical" evidence="15">
    <location>
        <begin position="278"/>
        <end position="300"/>
    </location>
</feature>
<keyword evidence="4" id="KW-1003">Cell membrane</keyword>
<feature type="modified residue" description="4-aspartylphosphate" evidence="13">
    <location>
        <position position="757"/>
    </location>
</feature>
<evidence type="ECO:0000256" key="9">
    <source>
        <dbReference type="ARBA" id="ARBA00022989"/>
    </source>
</evidence>
<feature type="transmembrane region" description="Helical" evidence="15">
    <location>
        <begin position="127"/>
        <end position="146"/>
    </location>
</feature>
<dbReference type="Gene3D" id="1.10.287.130">
    <property type="match status" value="1"/>
</dbReference>
<dbReference type="InterPro" id="IPR003594">
    <property type="entry name" value="HATPase_dom"/>
</dbReference>
<feature type="domain" description="Histidine kinase" evidence="16">
    <location>
        <begin position="456"/>
        <end position="677"/>
    </location>
</feature>
<dbReference type="Pfam" id="PF00512">
    <property type="entry name" value="HisKA"/>
    <property type="match status" value="1"/>
</dbReference>
<dbReference type="PROSITE" id="PS50109">
    <property type="entry name" value="HIS_KIN"/>
    <property type="match status" value="1"/>
</dbReference>
<dbReference type="InterPro" id="IPR011006">
    <property type="entry name" value="CheY-like_superfamily"/>
</dbReference>
<evidence type="ECO:0000313" key="21">
    <source>
        <dbReference type="EMBL" id="QTD55401.1"/>
    </source>
</evidence>
<gene>
    <name evidence="21" type="ORF">J4G78_14495</name>
</gene>
<dbReference type="CDD" id="cd00130">
    <property type="entry name" value="PAS"/>
    <property type="match status" value="1"/>
</dbReference>
<evidence type="ECO:0000256" key="13">
    <source>
        <dbReference type="PROSITE-ProRule" id="PRU00169"/>
    </source>
</evidence>
<dbReference type="Pfam" id="PF02518">
    <property type="entry name" value="HATPase_c"/>
    <property type="match status" value="1"/>
</dbReference>
<dbReference type="Pfam" id="PF05231">
    <property type="entry name" value="MASE1"/>
    <property type="match status" value="1"/>
</dbReference>
<evidence type="ECO:0000256" key="15">
    <source>
        <dbReference type="SAM" id="Phobius"/>
    </source>
</evidence>
<dbReference type="InterPro" id="IPR036890">
    <property type="entry name" value="HATPase_C_sf"/>
</dbReference>
<feature type="transmembrane region" description="Helical" evidence="15">
    <location>
        <begin position="88"/>
        <end position="106"/>
    </location>
</feature>
<dbReference type="PROSITE" id="PS50112">
    <property type="entry name" value="PAS"/>
    <property type="match status" value="1"/>
</dbReference>
<dbReference type="Gene3D" id="3.30.450.20">
    <property type="entry name" value="PAS domain"/>
    <property type="match status" value="1"/>
</dbReference>
<dbReference type="SUPFAM" id="SSF55785">
    <property type="entry name" value="PYP-like sensor domain (PAS domain)"/>
    <property type="match status" value="1"/>
</dbReference>
<dbReference type="PANTHER" id="PTHR45339">
    <property type="entry name" value="HYBRID SIGNAL TRANSDUCTION HISTIDINE KINASE J"/>
    <property type="match status" value="1"/>
</dbReference>
<dbReference type="Proteomes" id="UP000663923">
    <property type="component" value="Chromosome"/>
</dbReference>
<keyword evidence="11 15" id="KW-0472">Membrane</keyword>
<comment type="subcellular location">
    <subcellularLocation>
        <location evidence="2">Cell membrane</location>
        <topology evidence="2">Multi-pass membrane protein</topology>
    </subcellularLocation>
</comment>
<dbReference type="CDD" id="cd17546">
    <property type="entry name" value="REC_hyHK_CKI1_RcsC-like"/>
    <property type="match status" value="1"/>
</dbReference>
<dbReference type="SMART" id="SM00086">
    <property type="entry name" value="PAC"/>
    <property type="match status" value="1"/>
</dbReference>
<evidence type="ECO:0000259" key="17">
    <source>
        <dbReference type="PROSITE" id="PS50110"/>
    </source>
</evidence>
<dbReference type="CDD" id="cd16922">
    <property type="entry name" value="HATPase_EvgS-ArcB-TorS-like"/>
    <property type="match status" value="1"/>
</dbReference>
<dbReference type="NCBIfam" id="TIGR00229">
    <property type="entry name" value="sensory_box"/>
    <property type="match status" value="1"/>
</dbReference>
<feature type="domain" description="Response regulatory" evidence="17">
    <location>
        <begin position="703"/>
        <end position="825"/>
    </location>
</feature>
<dbReference type="SMART" id="SM00387">
    <property type="entry name" value="HATPase_c"/>
    <property type="match status" value="1"/>
</dbReference>
<evidence type="ECO:0000256" key="10">
    <source>
        <dbReference type="ARBA" id="ARBA00023012"/>
    </source>
</evidence>
<evidence type="ECO:0000256" key="8">
    <source>
        <dbReference type="ARBA" id="ARBA00022840"/>
    </source>
</evidence>
<dbReference type="Pfam" id="PF13426">
    <property type="entry name" value="PAS_9"/>
    <property type="match status" value="1"/>
</dbReference>
<evidence type="ECO:0000259" key="20">
    <source>
        <dbReference type="PROSITE" id="PS50894"/>
    </source>
</evidence>
<feature type="domain" description="PAS" evidence="18">
    <location>
        <begin position="319"/>
        <end position="382"/>
    </location>
</feature>
<evidence type="ECO:0000256" key="14">
    <source>
        <dbReference type="SAM" id="MobiDB-lite"/>
    </source>
</evidence>
<organism evidence="21 22">
    <name type="scientific">Parasphingorhabdus cellanae</name>
    <dbReference type="NCBI Taxonomy" id="2806553"/>
    <lineage>
        <taxon>Bacteria</taxon>
        <taxon>Pseudomonadati</taxon>
        <taxon>Pseudomonadota</taxon>
        <taxon>Alphaproteobacteria</taxon>
        <taxon>Sphingomonadales</taxon>
        <taxon>Sphingomonadaceae</taxon>
        <taxon>Parasphingorhabdus</taxon>
    </lineage>
</organism>
<dbReference type="SUPFAM" id="SSF52172">
    <property type="entry name" value="CheY-like"/>
    <property type="match status" value="1"/>
</dbReference>
<dbReference type="EMBL" id="CP071794">
    <property type="protein sequence ID" value="QTD55401.1"/>
    <property type="molecule type" value="Genomic_DNA"/>
</dbReference>
<feature type="modified residue" description="Phosphohistidine" evidence="12">
    <location>
        <position position="897"/>
    </location>
</feature>
<dbReference type="SUPFAM" id="SSF47384">
    <property type="entry name" value="Homodimeric domain of signal transducing histidine kinase"/>
    <property type="match status" value="1"/>
</dbReference>
<feature type="transmembrane region" description="Helical" evidence="15">
    <location>
        <begin position="166"/>
        <end position="182"/>
    </location>
</feature>
<dbReference type="InterPro" id="IPR007895">
    <property type="entry name" value="MASE1"/>
</dbReference>
<dbReference type="InterPro" id="IPR000014">
    <property type="entry name" value="PAS"/>
</dbReference>
<evidence type="ECO:0000256" key="1">
    <source>
        <dbReference type="ARBA" id="ARBA00000085"/>
    </source>
</evidence>
<dbReference type="InterPro" id="IPR008207">
    <property type="entry name" value="Sig_transdc_His_kin_Hpt_dom"/>
</dbReference>
<feature type="domain" description="HPt" evidence="20">
    <location>
        <begin position="853"/>
        <end position="945"/>
    </location>
</feature>
<dbReference type="PROSITE" id="PS50894">
    <property type="entry name" value="HPT"/>
    <property type="match status" value="1"/>
</dbReference>
<dbReference type="PROSITE" id="PS50110">
    <property type="entry name" value="RESPONSE_REGULATORY"/>
    <property type="match status" value="1"/>
</dbReference>
<comment type="catalytic activity">
    <reaction evidence="1">
        <text>ATP + protein L-histidine = ADP + protein N-phospho-L-histidine.</text>
        <dbReference type="EC" id="2.7.13.3"/>
    </reaction>
</comment>
<accession>A0ABX7T1G1</accession>
<dbReference type="InterPro" id="IPR035965">
    <property type="entry name" value="PAS-like_dom_sf"/>
</dbReference>
<dbReference type="SUPFAM" id="SSF55874">
    <property type="entry name" value="ATPase domain of HSP90 chaperone/DNA topoisomerase II/histidine kinase"/>
    <property type="match status" value="1"/>
</dbReference>
<dbReference type="SMART" id="SM00448">
    <property type="entry name" value="REC"/>
    <property type="match status" value="1"/>
</dbReference>
<feature type="transmembrane region" description="Helical" evidence="15">
    <location>
        <begin position="203"/>
        <end position="230"/>
    </location>
</feature>
<evidence type="ECO:0000256" key="3">
    <source>
        <dbReference type="ARBA" id="ARBA00012438"/>
    </source>
</evidence>
<dbReference type="Gene3D" id="3.40.50.2300">
    <property type="match status" value="1"/>
</dbReference>
<dbReference type="InterPro" id="IPR000700">
    <property type="entry name" value="PAS-assoc_C"/>
</dbReference>
<keyword evidence="9 15" id="KW-1133">Transmembrane helix</keyword>
<dbReference type="InterPro" id="IPR001789">
    <property type="entry name" value="Sig_transdc_resp-reg_receiver"/>
</dbReference>
<evidence type="ECO:0000256" key="5">
    <source>
        <dbReference type="ARBA" id="ARBA00022553"/>
    </source>
</evidence>
<feature type="transmembrane region" description="Helical" evidence="15">
    <location>
        <begin position="12"/>
        <end position="34"/>
    </location>
</feature>
<dbReference type="SMART" id="SM00091">
    <property type="entry name" value="PAS"/>
    <property type="match status" value="1"/>
</dbReference>
<feature type="transmembrane region" description="Helical" evidence="15">
    <location>
        <begin position="63"/>
        <end position="82"/>
    </location>
</feature>
<dbReference type="InterPro" id="IPR001610">
    <property type="entry name" value="PAC"/>
</dbReference>
<dbReference type="Gene3D" id="3.30.565.10">
    <property type="entry name" value="Histidine kinase-like ATPase, C-terminal domain"/>
    <property type="match status" value="1"/>
</dbReference>
<dbReference type="PANTHER" id="PTHR45339:SF1">
    <property type="entry name" value="HYBRID SIGNAL TRANSDUCTION HISTIDINE KINASE J"/>
    <property type="match status" value="1"/>
</dbReference>
<dbReference type="PRINTS" id="PR00344">
    <property type="entry name" value="BCTRLSENSOR"/>
</dbReference>
<feature type="region of interest" description="Disordered" evidence="14">
    <location>
        <begin position="678"/>
        <end position="700"/>
    </location>
</feature>
<evidence type="ECO:0000259" key="16">
    <source>
        <dbReference type="PROSITE" id="PS50109"/>
    </source>
</evidence>
<keyword evidence="22" id="KW-1185">Reference proteome</keyword>
<dbReference type="InterPro" id="IPR036097">
    <property type="entry name" value="HisK_dim/P_sf"/>
</dbReference>
<evidence type="ECO:0000256" key="6">
    <source>
        <dbReference type="ARBA" id="ARBA00022692"/>
    </source>
</evidence>
<dbReference type="InterPro" id="IPR003661">
    <property type="entry name" value="HisK_dim/P_dom"/>
</dbReference>
<dbReference type="EC" id="2.7.13.3" evidence="3"/>
<evidence type="ECO:0000259" key="18">
    <source>
        <dbReference type="PROSITE" id="PS50112"/>
    </source>
</evidence>
<keyword evidence="6 15" id="KW-0812">Transmembrane</keyword>
<proteinExistence type="predicted"/>
<dbReference type="SUPFAM" id="SSF47226">
    <property type="entry name" value="Histidine-containing phosphotransfer domain, HPT domain"/>
    <property type="match status" value="1"/>
</dbReference>
<evidence type="ECO:0000256" key="4">
    <source>
        <dbReference type="ARBA" id="ARBA00022475"/>
    </source>
</evidence>
<dbReference type="PROSITE" id="PS50113">
    <property type="entry name" value="PAC"/>
    <property type="match status" value="1"/>
</dbReference>
<evidence type="ECO:0000256" key="11">
    <source>
        <dbReference type="ARBA" id="ARBA00023136"/>
    </source>
</evidence>
<dbReference type="InterPro" id="IPR005467">
    <property type="entry name" value="His_kinase_dom"/>
</dbReference>
<evidence type="ECO:0000256" key="7">
    <source>
        <dbReference type="ARBA" id="ARBA00022741"/>
    </source>
</evidence>
<dbReference type="InterPro" id="IPR004358">
    <property type="entry name" value="Sig_transdc_His_kin-like_C"/>
</dbReference>
<reference evidence="21 22" key="1">
    <citation type="submission" date="2021-03" db="EMBL/GenBank/DDBJ databases">
        <title>Complete genome of Parasphingorhabdus_sp.JHSY0214.</title>
        <authorList>
            <person name="Yoo J.H."/>
            <person name="Bae J.W."/>
        </authorList>
    </citation>
    <scope>NUCLEOTIDE SEQUENCE [LARGE SCALE GENOMIC DNA]</scope>
    <source>
        <strain evidence="21 22">JHSY0214</strain>
    </source>
</reference>
<evidence type="ECO:0000256" key="2">
    <source>
        <dbReference type="ARBA" id="ARBA00004651"/>
    </source>
</evidence>
<keyword evidence="10" id="KW-0902">Two-component regulatory system</keyword>
<protein>
    <recommendedName>
        <fullName evidence="3">histidine kinase</fullName>
        <ecNumber evidence="3">2.7.13.3</ecNumber>
    </recommendedName>
</protein>
<feature type="domain" description="PAC" evidence="19">
    <location>
        <begin position="386"/>
        <end position="438"/>
    </location>
</feature>
<feature type="transmembrane region" description="Helical" evidence="15">
    <location>
        <begin position="242"/>
        <end position="266"/>
    </location>
</feature>
<dbReference type="Pfam" id="PF00072">
    <property type="entry name" value="Response_reg"/>
    <property type="match status" value="1"/>
</dbReference>